<evidence type="ECO:0000256" key="9">
    <source>
        <dbReference type="SAM" id="Phobius"/>
    </source>
</evidence>
<protein>
    <recommendedName>
        <fullName evidence="10">Methyl-accepting transducer domain-containing protein</fullName>
    </recommendedName>
</protein>
<evidence type="ECO:0000256" key="5">
    <source>
        <dbReference type="ARBA" id="ARBA00023224"/>
    </source>
</evidence>
<dbReference type="SMART" id="SM00283">
    <property type="entry name" value="MA"/>
    <property type="match status" value="1"/>
</dbReference>
<keyword evidence="11" id="KW-0614">Plasmid</keyword>
<dbReference type="InterPro" id="IPR004089">
    <property type="entry name" value="MCPsignal_dom"/>
</dbReference>
<proteinExistence type="inferred from homology"/>
<evidence type="ECO:0000256" key="4">
    <source>
        <dbReference type="ARBA" id="ARBA00023136"/>
    </source>
</evidence>
<geneLocation type="plasmid" evidence="11 12">
    <name>unnamed</name>
</geneLocation>
<dbReference type="EMBL" id="CP073345">
    <property type="protein sequence ID" value="UTW05600.1"/>
    <property type="molecule type" value="Genomic_DNA"/>
</dbReference>
<evidence type="ECO:0000313" key="12">
    <source>
        <dbReference type="Proteomes" id="UP001059950"/>
    </source>
</evidence>
<dbReference type="Proteomes" id="UP001059950">
    <property type="component" value="Plasmid unnamed"/>
</dbReference>
<name>A0ABY5H2L8_9GAMM</name>
<evidence type="ECO:0000313" key="11">
    <source>
        <dbReference type="EMBL" id="UTW05600.1"/>
    </source>
</evidence>
<accession>A0ABY5H2L8</accession>
<dbReference type="PANTHER" id="PTHR32089:SF119">
    <property type="entry name" value="METHYL-ACCEPTING CHEMOTAXIS PROTEIN CTPL"/>
    <property type="match status" value="1"/>
</dbReference>
<feature type="transmembrane region" description="Helical" evidence="9">
    <location>
        <begin position="6"/>
        <end position="29"/>
    </location>
</feature>
<keyword evidence="5 7" id="KW-0807">Transducer</keyword>
<feature type="region of interest" description="Disordered" evidence="8">
    <location>
        <begin position="123"/>
        <end position="146"/>
    </location>
</feature>
<dbReference type="Pfam" id="PF00015">
    <property type="entry name" value="MCPsignal"/>
    <property type="match status" value="1"/>
</dbReference>
<dbReference type="SUPFAM" id="SSF58104">
    <property type="entry name" value="Methyl-accepting chemotaxis protein (MCP) signaling domain"/>
    <property type="match status" value="1"/>
</dbReference>
<reference evidence="11" key="1">
    <citation type="submission" date="2021-04" db="EMBL/GenBank/DDBJ databases">
        <title>Oceanospirillales bacteria with DddD are important DMSP degraders in coastal seawater.</title>
        <authorList>
            <person name="Liu J."/>
        </authorList>
    </citation>
    <scope>NUCLEOTIDE SEQUENCE</scope>
    <source>
        <strain evidence="11">GY6</strain>
        <plasmid evidence="11">unnamed</plasmid>
    </source>
</reference>
<evidence type="ECO:0000256" key="3">
    <source>
        <dbReference type="ARBA" id="ARBA00022989"/>
    </source>
</evidence>
<evidence type="ECO:0000256" key="7">
    <source>
        <dbReference type="PROSITE-ProRule" id="PRU00284"/>
    </source>
</evidence>
<organism evidence="11 12">
    <name type="scientific">Amphritea atlantica</name>
    <dbReference type="NCBI Taxonomy" id="355243"/>
    <lineage>
        <taxon>Bacteria</taxon>
        <taxon>Pseudomonadati</taxon>
        <taxon>Pseudomonadota</taxon>
        <taxon>Gammaproteobacteria</taxon>
        <taxon>Oceanospirillales</taxon>
        <taxon>Oceanospirillaceae</taxon>
        <taxon>Amphritea</taxon>
    </lineage>
</organism>
<dbReference type="Gene3D" id="1.10.287.950">
    <property type="entry name" value="Methyl-accepting chemotaxis protein"/>
    <property type="match status" value="1"/>
</dbReference>
<evidence type="ECO:0000256" key="8">
    <source>
        <dbReference type="SAM" id="MobiDB-lite"/>
    </source>
</evidence>
<comment type="subcellular location">
    <subcellularLocation>
        <location evidence="1">Membrane</location>
        <topology evidence="1">Multi-pass membrane protein</topology>
    </subcellularLocation>
</comment>
<feature type="compositionally biased region" description="Polar residues" evidence="8">
    <location>
        <begin position="123"/>
        <end position="142"/>
    </location>
</feature>
<keyword evidence="3 9" id="KW-1133">Transmembrane helix</keyword>
<comment type="similarity">
    <text evidence="6">Belongs to the methyl-accepting chemotaxis (MCP) protein family.</text>
</comment>
<keyword evidence="2 9" id="KW-0812">Transmembrane</keyword>
<keyword evidence="4 9" id="KW-0472">Membrane</keyword>
<dbReference type="PRINTS" id="PR00260">
    <property type="entry name" value="CHEMTRNSDUCR"/>
</dbReference>
<dbReference type="InterPro" id="IPR004090">
    <property type="entry name" value="Chemotax_Me-accpt_rcpt"/>
</dbReference>
<evidence type="ECO:0000256" key="6">
    <source>
        <dbReference type="ARBA" id="ARBA00029447"/>
    </source>
</evidence>
<feature type="transmembrane region" description="Helical" evidence="9">
    <location>
        <begin position="36"/>
        <end position="60"/>
    </location>
</feature>
<dbReference type="PROSITE" id="PS50111">
    <property type="entry name" value="CHEMOTAXIS_TRANSDUC_2"/>
    <property type="match status" value="1"/>
</dbReference>
<evidence type="ECO:0000256" key="2">
    <source>
        <dbReference type="ARBA" id="ARBA00022692"/>
    </source>
</evidence>
<keyword evidence="12" id="KW-1185">Reference proteome</keyword>
<gene>
    <name evidence="11" type="ORF">KDX31_19585</name>
</gene>
<evidence type="ECO:0000259" key="10">
    <source>
        <dbReference type="PROSITE" id="PS50111"/>
    </source>
</evidence>
<sequence length="376" mass="40307">MRWVTYPVFLLLYHVGIKGMNALIIFIALSGLALQLLLSAGASGSLLITGYLGASTLWLLQSEVGRLSNSYAQQPASATDERYDGTTGLLLQPVMHPFQQRLNTSMRQQQLLQQRLDEISHSSQELEQSAESVTRSAEQQSDAAGTAAAAVEELNVSIHEVTRLADDSRHTSLDASKQLETSIQQLNELVANISDIADQAVATNVLMHELSAFSEKISKMSGVIQGIADQTNLLSLNAAIEAARAGASGKGFAVVADEVRNLARHSQESAAGISRNIESVQQHIASTSEKMSRLSDSASQSLKSSDQVRLQLDTVCSRTQALTEQVIQVAVSTEQQSLAVAEIATLAERVSQGNEANLHSAAQARTIAHHLSQLTG</sequence>
<feature type="domain" description="Methyl-accepting transducer" evidence="10">
    <location>
        <begin position="115"/>
        <end position="351"/>
    </location>
</feature>
<dbReference type="PANTHER" id="PTHR32089">
    <property type="entry name" value="METHYL-ACCEPTING CHEMOTAXIS PROTEIN MCPB"/>
    <property type="match status" value="1"/>
</dbReference>
<evidence type="ECO:0000256" key="1">
    <source>
        <dbReference type="ARBA" id="ARBA00004141"/>
    </source>
</evidence>